<comment type="subcellular location">
    <subcellularLocation>
        <location evidence="1">Membrane</location>
        <topology evidence="1">Multi-pass membrane protein</topology>
    </subcellularLocation>
</comment>
<feature type="transmembrane region" description="Helical" evidence="5">
    <location>
        <begin position="265"/>
        <end position="289"/>
    </location>
</feature>
<feature type="transmembrane region" description="Helical" evidence="5">
    <location>
        <begin position="132"/>
        <end position="153"/>
    </location>
</feature>
<evidence type="ECO:0000313" key="6">
    <source>
        <dbReference type="EMBL" id="RCR68460.1"/>
    </source>
</evidence>
<keyword evidence="6" id="KW-0830">Ubiquinone</keyword>
<dbReference type="InterPro" id="IPR000537">
    <property type="entry name" value="UbiA_prenyltransferase"/>
</dbReference>
<keyword evidence="7" id="KW-1185">Reference proteome</keyword>
<dbReference type="GO" id="GO:0016765">
    <property type="term" value="F:transferase activity, transferring alkyl or aryl (other than methyl) groups"/>
    <property type="evidence" value="ECO:0007669"/>
    <property type="project" value="InterPro"/>
</dbReference>
<dbReference type="EMBL" id="QOWE01000013">
    <property type="protein sequence ID" value="RCR68460.1"/>
    <property type="molecule type" value="Genomic_DNA"/>
</dbReference>
<feature type="transmembrane region" description="Helical" evidence="5">
    <location>
        <begin position="39"/>
        <end position="57"/>
    </location>
</feature>
<keyword evidence="2 5" id="KW-0812">Transmembrane</keyword>
<dbReference type="Pfam" id="PF01040">
    <property type="entry name" value="UbiA"/>
    <property type="match status" value="1"/>
</dbReference>
<dbReference type="GO" id="GO:0016020">
    <property type="term" value="C:membrane"/>
    <property type="evidence" value="ECO:0007669"/>
    <property type="project" value="UniProtKB-SubCell"/>
</dbReference>
<sequence length="292" mass="33223">MTFRTVWLHLRVPFSFFLLPVFLFALSQSESLRQGTLDWGRVAVIGAVIHLLLYPASNAYNSYFDKDEGSIGILETPPPVDKTLFYVAWVLDLLALVIGVWIGWPFVAYLLIYGLISKAYSHPIIRLKKYPIASWLVIGLFQGGFTYLMSLQAIDALPVFDMLTFRPLLAALLCTLNLLAIYPITQVYQHEEDGRRGDLTMSRLLGVRGTFLNTLIWFTLSLAGFYAYFRGETVFWLLPVCLLPGVLYFLVWANRVFRDERQADFRSAMTMTLLAGTGLNVFFLFLLVLTDS</sequence>
<keyword evidence="4 5" id="KW-0472">Membrane</keyword>
<evidence type="ECO:0000256" key="2">
    <source>
        <dbReference type="ARBA" id="ARBA00022692"/>
    </source>
</evidence>
<accession>A0A368JLC5</accession>
<reference evidence="6 7" key="1">
    <citation type="submission" date="2018-07" db="EMBL/GenBank/DDBJ databases">
        <title>Genome analysis of Larkinella rosea.</title>
        <authorList>
            <person name="Zhou Z."/>
            <person name="Wang G."/>
        </authorList>
    </citation>
    <scope>NUCLEOTIDE SEQUENCE [LARGE SCALE GENOMIC DNA]</scope>
    <source>
        <strain evidence="7">zzj9</strain>
    </source>
</reference>
<feature type="transmembrane region" description="Helical" evidence="5">
    <location>
        <begin position="6"/>
        <end position="27"/>
    </location>
</feature>
<feature type="transmembrane region" description="Helical" evidence="5">
    <location>
        <begin position="205"/>
        <end position="228"/>
    </location>
</feature>
<keyword evidence="3 5" id="KW-1133">Transmembrane helix</keyword>
<evidence type="ECO:0000256" key="1">
    <source>
        <dbReference type="ARBA" id="ARBA00004141"/>
    </source>
</evidence>
<evidence type="ECO:0000256" key="5">
    <source>
        <dbReference type="SAM" id="Phobius"/>
    </source>
</evidence>
<evidence type="ECO:0000256" key="4">
    <source>
        <dbReference type="ARBA" id="ARBA00023136"/>
    </source>
</evidence>
<evidence type="ECO:0000256" key="3">
    <source>
        <dbReference type="ARBA" id="ARBA00022989"/>
    </source>
</evidence>
<dbReference type="OrthoDB" id="665023at2"/>
<name>A0A368JLC5_9BACT</name>
<organism evidence="6 7">
    <name type="scientific">Larkinella punicea</name>
    <dbReference type="NCBI Taxonomy" id="2315727"/>
    <lineage>
        <taxon>Bacteria</taxon>
        <taxon>Pseudomonadati</taxon>
        <taxon>Bacteroidota</taxon>
        <taxon>Cytophagia</taxon>
        <taxon>Cytophagales</taxon>
        <taxon>Spirosomataceae</taxon>
        <taxon>Larkinella</taxon>
    </lineage>
</organism>
<feature type="transmembrane region" description="Helical" evidence="5">
    <location>
        <begin position="165"/>
        <end position="184"/>
    </location>
</feature>
<dbReference type="RefSeq" id="WP_114407235.1">
    <property type="nucleotide sequence ID" value="NZ_QOWE01000013.1"/>
</dbReference>
<feature type="transmembrane region" description="Helical" evidence="5">
    <location>
        <begin position="86"/>
        <end position="112"/>
    </location>
</feature>
<comment type="caution">
    <text evidence="6">The sequence shown here is derived from an EMBL/GenBank/DDBJ whole genome shotgun (WGS) entry which is preliminary data.</text>
</comment>
<dbReference type="Proteomes" id="UP000253383">
    <property type="component" value="Unassembled WGS sequence"/>
</dbReference>
<protein>
    <submittedName>
        <fullName evidence="6">Ubiquinone biosynthesis protein UbiA</fullName>
    </submittedName>
</protein>
<proteinExistence type="predicted"/>
<evidence type="ECO:0000313" key="7">
    <source>
        <dbReference type="Proteomes" id="UP000253383"/>
    </source>
</evidence>
<gene>
    <name evidence="6" type="ORF">DUE52_17095</name>
</gene>
<feature type="transmembrane region" description="Helical" evidence="5">
    <location>
        <begin position="234"/>
        <end position="253"/>
    </location>
</feature>
<dbReference type="AlphaFoldDB" id="A0A368JLC5"/>